<dbReference type="Pfam" id="PF00067">
    <property type="entry name" value="p450"/>
    <property type="match status" value="1"/>
</dbReference>
<keyword evidence="6 9" id="KW-0408">Iron</keyword>
<organism evidence="12 13">
    <name type="scientific">Ciona intestinalis</name>
    <name type="common">Transparent sea squirt</name>
    <name type="synonym">Ascidia intestinalis</name>
    <dbReference type="NCBI Taxonomy" id="7719"/>
    <lineage>
        <taxon>Eukaryota</taxon>
        <taxon>Metazoa</taxon>
        <taxon>Chordata</taxon>
        <taxon>Tunicata</taxon>
        <taxon>Ascidiacea</taxon>
        <taxon>Phlebobranchia</taxon>
        <taxon>Cionidae</taxon>
        <taxon>Ciona</taxon>
    </lineage>
</organism>
<proteinExistence type="inferred from homology"/>
<reference evidence="12" key="2">
    <citation type="journal article" date="2008" name="Genome Biol.">
        <title>Improved genome assembly and evidence-based global gene model set for the chordate Ciona intestinalis: new insight into intron and operon populations.</title>
        <authorList>
            <person name="Satou Y."/>
            <person name="Mineta K."/>
            <person name="Ogasawara M."/>
            <person name="Sasakura Y."/>
            <person name="Shoguchi E."/>
            <person name="Ueno K."/>
            <person name="Yamada L."/>
            <person name="Matsumoto J."/>
            <person name="Wasserscheid J."/>
            <person name="Dewar K."/>
            <person name="Wiley G.B."/>
            <person name="Macmil S.L."/>
            <person name="Roe B.A."/>
            <person name="Zeller R.W."/>
            <person name="Hastings K.E."/>
            <person name="Lemaire P."/>
            <person name="Lindquist E."/>
            <person name="Endo T."/>
            <person name="Hotta K."/>
            <person name="Inaba K."/>
        </authorList>
    </citation>
    <scope>NUCLEOTIDE SEQUENCE [LARGE SCALE GENOMIC DNA]</scope>
    <source>
        <strain evidence="12">wild type</strain>
    </source>
</reference>
<accession>H2XJM1</accession>
<dbReference type="Ensembl" id="ENSCINT00000031128.1">
    <property type="protein sequence ID" value="ENSCINP00000029853.1"/>
    <property type="gene ID" value="ENSCING00000020006.1"/>
</dbReference>
<keyword evidence="9 10" id="KW-0349">Heme</keyword>
<dbReference type="PRINTS" id="PR01686">
    <property type="entry name" value="EP450ICYP2D"/>
</dbReference>
<dbReference type="PANTHER" id="PTHR24300">
    <property type="entry name" value="CYTOCHROME P450 508A4-RELATED"/>
    <property type="match status" value="1"/>
</dbReference>
<dbReference type="PRINTS" id="PR00463">
    <property type="entry name" value="EP450I"/>
</dbReference>
<dbReference type="InterPro" id="IPR050182">
    <property type="entry name" value="Cytochrome_P450_fam2"/>
</dbReference>
<dbReference type="OMA" id="HENKDGV"/>
<keyword evidence="11" id="KW-1133">Transmembrane helix</keyword>
<evidence type="ECO:0000256" key="11">
    <source>
        <dbReference type="SAM" id="Phobius"/>
    </source>
</evidence>
<evidence type="ECO:0000313" key="12">
    <source>
        <dbReference type="Ensembl" id="ENSCINP00000029853.1"/>
    </source>
</evidence>
<keyword evidence="8 11" id="KW-0472">Membrane</keyword>
<keyword evidence="13" id="KW-1185">Reference proteome</keyword>
<dbReference type="FunFam" id="1.10.630.10:FF:000036">
    <property type="entry name" value="CYtochrome P450 family"/>
    <property type="match status" value="1"/>
</dbReference>
<comment type="cofactor">
    <cofactor evidence="1 9">
        <name>heme</name>
        <dbReference type="ChEBI" id="CHEBI:30413"/>
    </cofactor>
</comment>
<evidence type="ECO:0000256" key="2">
    <source>
        <dbReference type="ARBA" id="ARBA00004370"/>
    </source>
</evidence>
<dbReference type="InterPro" id="IPR036396">
    <property type="entry name" value="Cyt_P450_sf"/>
</dbReference>
<comment type="similarity">
    <text evidence="3 10">Belongs to the cytochrome P450 family.</text>
</comment>
<dbReference type="PROSITE" id="PS00086">
    <property type="entry name" value="CYTOCHROME_P450"/>
    <property type="match status" value="1"/>
</dbReference>
<dbReference type="SUPFAM" id="SSF48264">
    <property type="entry name" value="Cytochrome P450"/>
    <property type="match status" value="1"/>
</dbReference>
<dbReference type="GO" id="GO:0005737">
    <property type="term" value="C:cytoplasm"/>
    <property type="evidence" value="ECO:0000318"/>
    <property type="project" value="GO_Central"/>
</dbReference>
<dbReference type="InParanoid" id="H2XJM1"/>
<dbReference type="InterPro" id="IPR008069">
    <property type="entry name" value="Cyt_P450_E_grp-I_CYP2D-like"/>
</dbReference>
<keyword evidence="11" id="KW-0812">Transmembrane</keyword>
<reference evidence="12" key="4">
    <citation type="submission" date="2025-09" db="UniProtKB">
        <authorList>
            <consortium name="Ensembl"/>
        </authorList>
    </citation>
    <scope>IDENTIFICATION</scope>
</reference>
<evidence type="ECO:0000313" key="13">
    <source>
        <dbReference type="Proteomes" id="UP000008144"/>
    </source>
</evidence>
<evidence type="ECO:0000256" key="5">
    <source>
        <dbReference type="ARBA" id="ARBA00023002"/>
    </source>
</evidence>
<dbReference type="GO" id="GO:0008202">
    <property type="term" value="P:steroid metabolic process"/>
    <property type="evidence" value="ECO:0000318"/>
    <property type="project" value="GO_Central"/>
</dbReference>
<dbReference type="GO" id="GO:0016712">
    <property type="term" value="F:oxidoreductase activity, acting on paired donors, with incorporation or reduction of molecular oxygen, reduced flavin or flavoprotein as one donor, and incorporation of one atom of oxygen"/>
    <property type="evidence" value="ECO:0000318"/>
    <property type="project" value="GO_Central"/>
</dbReference>
<sequence length="511" mass="58444">MFSTLLGSLALNYISTCLLGIFTIGVCMYYYWWKFPHQRYPPGVRGIPVLGALPFLSKFAHKDITRWSREKYGPIMSVRAGQTDSIFLNDYESIYEAMIKQGPAFRSRPAMKLITAYSNGYGLGFSESHKKHSDLRQFSLKTLRGFGIGGRQLEDRISDIAQELVQAFEMLDGKATDVKMIVGKTVGNVIASIVLGKKFHGDDKDFQRHINLIFDSFGDEETAKYVLAMMYFPSLRHIPPFKNAWDQTLKGHFEQLDFCRKEIEELKKTLDVNDPRGYVDAFLIEMKKHSPEDSWFHEESLIVCVVDLFFAGTDTSTSTVMWAMVALLNFPEIQEKLHKEIANATGVLGEALPSLDHRDELPLLNAFIQELYRHMTLGPFGVPHETTTDAYIGGYCIPKNTRVITNIWAVHYDPNTWENPSEFNIYRHIDEDGKFVPSKKVIPFGIGCRSCLGEKLARLEVFHFLANIIKRFEILPDPESKELPDYRDGVNGFVYVPYRFKLVAKPRIDNK</sequence>
<evidence type="ECO:0000256" key="7">
    <source>
        <dbReference type="ARBA" id="ARBA00023033"/>
    </source>
</evidence>
<evidence type="ECO:0000256" key="8">
    <source>
        <dbReference type="ARBA" id="ARBA00023136"/>
    </source>
</evidence>
<comment type="subcellular location">
    <subcellularLocation>
        <location evidence="2">Membrane</location>
    </subcellularLocation>
</comment>
<keyword evidence="5 10" id="KW-0560">Oxidoreductase</keyword>
<dbReference type="PANTHER" id="PTHR24300:SF397">
    <property type="entry name" value="CYTOCHROME P450 2U1"/>
    <property type="match status" value="1"/>
</dbReference>
<dbReference type="FunCoup" id="H2XJM1">
    <property type="interactions" value="6"/>
</dbReference>
<dbReference type="HOGENOM" id="CLU_001570_22_0_1"/>
<dbReference type="GO" id="GO:0005506">
    <property type="term" value="F:iron ion binding"/>
    <property type="evidence" value="ECO:0007669"/>
    <property type="project" value="InterPro"/>
</dbReference>
<evidence type="ECO:0000256" key="1">
    <source>
        <dbReference type="ARBA" id="ARBA00001971"/>
    </source>
</evidence>
<feature type="binding site" description="axial binding residue" evidence="9">
    <location>
        <position position="451"/>
    </location>
    <ligand>
        <name>heme</name>
        <dbReference type="ChEBI" id="CHEBI:30413"/>
    </ligand>
    <ligandPart>
        <name>Fe</name>
        <dbReference type="ChEBI" id="CHEBI:18248"/>
    </ligandPart>
</feature>
<dbReference type="STRING" id="7719.ENSCINP00000029853"/>
<dbReference type="GO" id="GO:0020037">
    <property type="term" value="F:heme binding"/>
    <property type="evidence" value="ECO:0000318"/>
    <property type="project" value="GO_Central"/>
</dbReference>
<dbReference type="GO" id="GO:0006805">
    <property type="term" value="P:xenobiotic metabolic process"/>
    <property type="evidence" value="ECO:0000318"/>
    <property type="project" value="GO_Central"/>
</dbReference>
<dbReference type="PRINTS" id="PR00385">
    <property type="entry name" value="P450"/>
</dbReference>
<dbReference type="GeneTree" id="ENSGT00940000160689"/>
<feature type="transmembrane region" description="Helical" evidence="11">
    <location>
        <begin position="12"/>
        <end position="32"/>
    </location>
</feature>
<dbReference type="GO" id="GO:0008395">
    <property type="term" value="F:steroid hydroxylase activity"/>
    <property type="evidence" value="ECO:0000318"/>
    <property type="project" value="GO_Central"/>
</dbReference>
<evidence type="ECO:0000256" key="9">
    <source>
        <dbReference type="PIRSR" id="PIRSR602401-1"/>
    </source>
</evidence>
<keyword evidence="7 10" id="KW-0503">Monooxygenase</keyword>
<evidence type="ECO:0000256" key="3">
    <source>
        <dbReference type="ARBA" id="ARBA00010617"/>
    </source>
</evidence>
<dbReference type="Gene3D" id="1.10.630.10">
    <property type="entry name" value="Cytochrome P450"/>
    <property type="match status" value="1"/>
</dbReference>
<dbReference type="InterPro" id="IPR002401">
    <property type="entry name" value="Cyt_P450_E_grp-I"/>
</dbReference>
<name>H2XJM1_CIOIN</name>
<keyword evidence="4 9" id="KW-0479">Metal-binding</keyword>
<dbReference type="InterPro" id="IPR001128">
    <property type="entry name" value="Cyt_P450"/>
</dbReference>
<evidence type="ECO:0000256" key="10">
    <source>
        <dbReference type="RuleBase" id="RU000461"/>
    </source>
</evidence>
<protein>
    <submittedName>
        <fullName evidence="12">Uncharacterized protein</fullName>
    </submittedName>
</protein>
<reference evidence="12" key="3">
    <citation type="submission" date="2025-08" db="UniProtKB">
        <authorList>
            <consortium name="Ensembl"/>
        </authorList>
    </citation>
    <scope>IDENTIFICATION</scope>
</reference>
<dbReference type="Proteomes" id="UP000008144">
    <property type="component" value="Chromosome 11"/>
</dbReference>
<evidence type="ECO:0000256" key="4">
    <source>
        <dbReference type="ARBA" id="ARBA00022723"/>
    </source>
</evidence>
<reference evidence="13" key="1">
    <citation type="journal article" date="2002" name="Science">
        <title>The draft genome of Ciona intestinalis: insights into chordate and vertebrate origins.</title>
        <authorList>
            <person name="Dehal P."/>
            <person name="Satou Y."/>
            <person name="Campbell R.K."/>
            <person name="Chapman J."/>
            <person name="Degnan B."/>
            <person name="De Tomaso A."/>
            <person name="Davidson B."/>
            <person name="Di Gregorio A."/>
            <person name="Gelpke M."/>
            <person name="Goodstein D.M."/>
            <person name="Harafuji N."/>
            <person name="Hastings K.E."/>
            <person name="Ho I."/>
            <person name="Hotta K."/>
            <person name="Huang W."/>
            <person name="Kawashima T."/>
            <person name="Lemaire P."/>
            <person name="Martinez D."/>
            <person name="Meinertzhagen I.A."/>
            <person name="Necula S."/>
            <person name="Nonaka M."/>
            <person name="Putnam N."/>
            <person name="Rash S."/>
            <person name="Saiga H."/>
            <person name="Satake M."/>
            <person name="Terry A."/>
            <person name="Yamada L."/>
            <person name="Wang H.G."/>
            <person name="Awazu S."/>
            <person name="Azumi K."/>
            <person name="Boore J."/>
            <person name="Branno M."/>
            <person name="Chin-Bow S."/>
            <person name="DeSantis R."/>
            <person name="Doyle S."/>
            <person name="Francino P."/>
            <person name="Keys D.N."/>
            <person name="Haga S."/>
            <person name="Hayashi H."/>
            <person name="Hino K."/>
            <person name="Imai K.S."/>
            <person name="Inaba K."/>
            <person name="Kano S."/>
            <person name="Kobayashi K."/>
            <person name="Kobayashi M."/>
            <person name="Lee B.I."/>
            <person name="Makabe K.W."/>
            <person name="Manohar C."/>
            <person name="Matassi G."/>
            <person name="Medina M."/>
            <person name="Mochizuki Y."/>
            <person name="Mount S."/>
            <person name="Morishita T."/>
            <person name="Miura S."/>
            <person name="Nakayama A."/>
            <person name="Nishizaka S."/>
            <person name="Nomoto H."/>
            <person name="Ohta F."/>
            <person name="Oishi K."/>
            <person name="Rigoutsos I."/>
            <person name="Sano M."/>
            <person name="Sasaki A."/>
            <person name="Sasakura Y."/>
            <person name="Shoguchi E."/>
            <person name="Shin-i T."/>
            <person name="Spagnuolo A."/>
            <person name="Stainier D."/>
            <person name="Suzuki M.M."/>
            <person name="Tassy O."/>
            <person name="Takatori N."/>
            <person name="Tokuoka M."/>
            <person name="Yagi K."/>
            <person name="Yoshizaki F."/>
            <person name="Wada S."/>
            <person name="Zhang C."/>
            <person name="Hyatt P.D."/>
            <person name="Larimer F."/>
            <person name="Detter C."/>
            <person name="Doggett N."/>
            <person name="Glavina T."/>
            <person name="Hawkins T."/>
            <person name="Richardson P."/>
            <person name="Lucas S."/>
            <person name="Kohara Y."/>
            <person name="Levine M."/>
            <person name="Satoh N."/>
            <person name="Rokhsar D.S."/>
        </authorList>
    </citation>
    <scope>NUCLEOTIDE SEQUENCE [LARGE SCALE GENOMIC DNA]</scope>
</reference>
<dbReference type="EMBL" id="EAAA01000737">
    <property type="status" value="NOT_ANNOTATED_CDS"/>
    <property type="molecule type" value="Genomic_DNA"/>
</dbReference>
<evidence type="ECO:0000256" key="6">
    <source>
        <dbReference type="ARBA" id="ARBA00023004"/>
    </source>
</evidence>
<dbReference type="GO" id="GO:0006082">
    <property type="term" value="P:organic acid metabolic process"/>
    <property type="evidence" value="ECO:0000318"/>
    <property type="project" value="GO_Central"/>
</dbReference>
<dbReference type="AlphaFoldDB" id="H2XJM1"/>
<dbReference type="InterPro" id="IPR017972">
    <property type="entry name" value="Cyt_P450_CS"/>
</dbReference>
<dbReference type="GO" id="GO:0016020">
    <property type="term" value="C:membrane"/>
    <property type="evidence" value="ECO:0007669"/>
    <property type="project" value="UniProtKB-SubCell"/>
</dbReference>